<evidence type="ECO:0000313" key="2">
    <source>
        <dbReference type="EMBL" id="KAF2450323.1"/>
    </source>
</evidence>
<sequence length="372" mass="43290">MSTSRYIGIIPNPRADEIARRKREHEKKLEERNQARNALDKRIWPRCRLKELPAELRNRIYDFAQETVAIPTTLSKTPASGDGGPPSSYQFLALMQTCALIREEYRPIWLRDLVVRLKLGEVQMFINDFYEGEFGYDLVPWKAPKTIFISWDHNGPYGKGLLFDLTPLLKLQNSRPDFIAEFACRQLVDQDFDNDYDYPCCRQCGESLLYFPGDMSCAHDHEEAVNQNLWYLNQKYYYLEAINNFFANSHENWLTLRGRLYDTTKVQALLLVDHERPTRAPGRLTIHLRLSKYASDRTPFSKFDMFNSRVQLLESLGIQELEGLTTVDFVLAEETGISTIDYAEQIHAHPVYNQVLIPGEDMEEFPDWGDVN</sequence>
<gene>
    <name evidence="2" type="ORF">P171DRAFT_479419</name>
</gene>
<reference evidence="2" key="1">
    <citation type="journal article" date="2020" name="Stud. Mycol.">
        <title>101 Dothideomycetes genomes: a test case for predicting lifestyles and emergence of pathogens.</title>
        <authorList>
            <person name="Haridas S."/>
            <person name="Albert R."/>
            <person name="Binder M."/>
            <person name="Bloem J."/>
            <person name="Labutti K."/>
            <person name="Salamov A."/>
            <person name="Andreopoulos B."/>
            <person name="Baker S."/>
            <person name="Barry K."/>
            <person name="Bills G."/>
            <person name="Bluhm B."/>
            <person name="Cannon C."/>
            <person name="Castanera R."/>
            <person name="Culley D."/>
            <person name="Daum C."/>
            <person name="Ezra D."/>
            <person name="Gonzalez J."/>
            <person name="Henrissat B."/>
            <person name="Kuo A."/>
            <person name="Liang C."/>
            <person name="Lipzen A."/>
            <person name="Lutzoni F."/>
            <person name="Magnuson J."/>
            <person name="Mondo S."/>
            <person name="Nolan M."/>
            <person name="Ohm R."/>
            <person name="Pangilinan J."/>
            <person name="Park H.-J."/>
            <person name="Ramirez L."/>
            <person name="Alfaro M."/>
            <person name="Sun H."/>
            <person name="Tritt A."/>
            <person name="Yoshinaga Y."/>
            <person name="Zwiers L.-H."/>
            <person name="Turgeon B."/>
            <person name="Goodwin S."/>
            <person name="Spatafora J."/>
            <person name="Crous P."/>
            <person name="Grigoriev I."/>
        </authorList>
    </citation>
    <scope>NUCLEOTIDE SEQUENCE</scope>
    <source>
        <strain evidence="2">CBS 690.94</strain>
    </source>
</reference>
<accession>A0A9P4UI67</accession>
<dbReference type="EMBL" id="MU001493">
    <property type="protein sequence ID" value="KAF2450323.1"/>
    <property type="molecule type" value="Genomic_DNA"/>
</dbReference>
<comment type="caution">
    <text evidence="2">The sequence shown here is derived from an EMBL/GenBank/DDBJ whole genome shotgun (WGS) entry which is preliminary data.</text>
</comment>
<evidence type="ECO:0000313" key="3">
    <source>
        <dbReference type="Proteomes" id="UP000799764"/>
    </source>
</evidence>
<name>A0A9P4UI67_9PLEO</name>
<dbReference type="AlphaFoldDB" id="A0A9P4UI67"/>
<evidence type="ECO:0008006" key="4">
    <source>
        <dbReference type="Google" id="ProtNLM"/>
    </source>
</evidence>
<feature type="coiled-coil region" evidence="1">
    <location>
        <begin position="15"/>
        <end position="42"/>
    </location>
</feature>
<dbReference type="OrthoDB" id="3766937at2759"/>
<evidence type="ECO:0000256" key="1">
    <source>
        <dbReference type="SAM" id="Coils"/>
    </source>
</evidence>
<proteinExistence type="predicted"/>
<dbReference type="Proteomes" id="UP000799764">
    <property type="component" value="Unassembled WGS sequence"/>
</dbReference>
<organism evidence="2 3">
    <name type="scientific">Karstenula rhodostoma CBS 690.94</name>
    <dbReference type="NCBI Taxonomy" id="1392251"/>
    <lineage>
        <taxon>Eukaryota</taxon>
        <taxon>Fungi</taxon>
        <taxon>Dikarya</taxon>
        <taxon>Ascomycota</taxon>
        <taxon>Pezizomycotina</taxon>
        <taxon>Dothideomycetes</taxon>
        <taxon>Pleosporomycetidae</taxon>
        <taxon>Pleosporales</taxon>
        <taxon>Massarineae</taxon>
        <taxon>Didymosphaeriaceae</taxon>
        <taxon>Karstenula</taxon>
    </lineage>
</organism>
<keyword evidence="1" id="KW-0175">Coiled coil</keyword>
<keyword evidence="3" id="KW-1185">Reference proteome</keyword>
<protein>
    <recommendedName>
        <fullName evidence="4">F-box domain-containing protein</fullName>
    </recommendedName>
</protein>